<gene>
    <name evidence="15" type="ORF">RIF25_00175</name>
</gene>
<evidence type="ECO:0000256" key="14">
    <source>
        <dbReference type="ARBA" id="ARBA00042865"/>
    </source>
</evidence>
<dbReference type="AlphaFoldDB" id="A0AAE4FQK3"/>
<evidence type="ECO:0000256" key="1">
    <source>
        <dbReference type="ARBA" id="ARBA00004323"/>
    </source>
</evidence>
<evidence type="ECO:0000256" key="8">
    <source>
        <dbReference type="ARBA" id="ARBA00022968"/>
    </source>
</evidence>
<accession>A0AAE4FQK3</accession>
<dbReference type="InterPro" id="IPR003406">
    <property type="entry name" value="Glyco_trans_14"/>
</dbReference>
<sequence length="246" mass="28698">MRSYLDAIGWLLQNKIDFDWLVNLSGQDYPTQPLSYLEQRLESSPYDGYMEYFPVDKTHPWIGFSGEDRYFYQYLRLIPNLNPLIRGIISPFKTIINVSQPLVRLNLSYGLMLGLKARSTPFNDTFSCYGGSFFKTLSRACAEYLYNHSLDHPELVSYYEQTVIPDESYIQTVLVNSNLFKICNNNHLYVDFSDSIRHGRPRILTSEDYPCLLTHEVFFARKFDPAVDTKILDQLDQRIFTTNSSE</sequence>
<keyword evidence="8" id="KW-0735">Signal-anchor</keyword>
<organism evidence="15 16">
    <name type="scientific">Pseudocalidococcus azoricus BACA0444</name>
    <dbReference type="NCBI Taxonomy" id="2918990"/>
    <lineage>
        <taxon>Bacteria</taxon>
        <taxon>Bacillati</taxon>
        <taxon>Cyanobacteriota</taxon>
        <taxon>Cyanophyceae</taxon>
        <taxon>Acaryochloridales</taxon>
        <taxon>Thermosynechococcaceae</taxon>
        <taxon>Pseudocalidococcus</taxon>
        <taxon>Pseudocalidococcus azoricus</taxon>
    </lineage>
</organism>
<dbReference type="Pfam" id="PF02485">
    <property type="entry name" value="Branch"/>
    <property type="match status" value="1"/>
</dbReference>
<dbReference type="RefSeq" id="WP_322876549.1">
    <property type="nucleotide sequence ID" value="NZ_JAVMIP010000001.1"/>
</dbReference>
<evidence type="ECO:0000256" key="6">
    <source>
        <dbReference type="ARBA" id="ARBA00022723"/>
    </source>
</evidence>
<dbReference type="GO" id="GO:0050650">
    <property type="term" value="P:chondroitin sulfate proteoglycan biosynthetic process"/>
    <property type="evidence" value="ECO:0007669"/>
    <property type="project" value="TreeGrafter"/>
</dbReference>
<evidence type="ECO:0000256" key="11">
    <source>
        <dbReference type="ARBA" id="ARBA00023136"/>
    </source>
</evidence>
<keyword evidence="16" id="KW-1185">Reference proteome</keyword>
<keyword evidence="5" id="KW-0812">Transmembrane</keyword>
<comment type="caution">
    <text evidence="15">The sequence shown here is derived from an EMBL/GenBank/DDBJ whole genome shotgun (WGS) entry which is preliminary data.</text>
</comment>
<dbReference type="GO" id="GO:0030158">
    <property type="term" value="F:protein xylosyltransferase activity"/>
    <property type="evidence" value="ECO:0007669"/>
    <property type="project" value="InterPro"/>
</dbReference>
<dbReference type="InterPro" id="IPR043538">
    <property type="entry name" value="XYLT"/>
</dbReference>
<keyword evidence="3" id="KW-0328">Glycosyltransferase</keyword>
<protein>
    <recommendedName>
        <fullName evidence="14">Peptide O-xylosyltransferase</fullName>
    </recommendedName>
</protein>
<dbReference type="EMBL" id="JAVMIP010000001">
    <property type="protein sequence ID" value="MDS3859210.1"/>
    <property type="molecule type" value="Genomic_DNA"/>
</dbReference>
<keyword evidence="6" id="KW-0479">Metal-binding</keyword>
<evidence type="ECO:0000256" key="9">
    <source>
        <dbReference type="ARBA" id="ARBA00022989"/>
    </source>
</evidence>
<evidence type="ECO:0000256" key="5">
    <source>
        <dbReference type="ARBA" id="ARBA00022692"/>
    </source>
</evidence>
<evidence type="ECO:0000256" key="3">
    <source>
        <dbReference type="ARBA" id="ARBA00022676"/>
    </source>
</evidence>
<evidence type="ECO:0000256" key="10">
    <source>
        <dbReference type="ARBA" id="ARBA00023034"/>
    </source>
</evidence>
<keyword evidence="4" id="KW-0808">Transferase</keyword>
<dbReference type="GO" id="GO:0015012">
    <property type="term" value="P:heparan sulfate proteoglycan biosynthetic process"/>
    <property type="evidence" value="ECO:0007669"/>
    <property type="project" value="TreeGrafter"/>
</dbReference>
<keyword evidence="10" id="KW-0333">Golgi apparatus</keyword>
<reference evidence="16" key="1">
    <citation type="submission" date="2023-07" db="EMBL/GenBank/DDBJ databases">
        <authorList>
            <person name="Luz R."/>
            <person name="Cordeiro R."/>
            <person name="Fonseca A."/>
            <person name="Goncalves V."/>
        </authorList>
    </citation>
    <scope>NUCLEOTIDE SEQUENCE [LARGE SCALE GENOMIC DNA]</scope>
    <source>
        <strain evidence="16">BACA0444</strain>
    </source>
</reference>
<keyword evidence="12" id="KW-1015">Disulfide bond</keyword>
<keyword evidence="11" id="KW-0472">Membrane</keyword>
<evidence type="ECO:0000256" key="12">
    <source>
        <dbReference type="ARBA" id="ARBA00023157"/>
    </source>
</evidence>
<proteinExistence type="predicted"/>
<dbReference type="PANTHER" id="PTHR46025">
    <property type="entry name" value="XYLOSYLTRANSFERASE OXT"/>
    <property type="match status" value="1"/>
</dbReference>
<dbReference type="GO" id="GO:0016020">
    <property type="term" value="C:membrane"/>
    <property type="evidence" value="ECO:0007669"/>
    <property type="project" value="InterPro"/>
</dbReference>
<evidence type="ECO:0000256" key="2">
    <source>
        <dbReference type="ARBA" id="ARBA00004648"/>
    </source>
</evidence>
<evidence type="ECO:0000313" key="16">
    <source>
        <dbReference type="Proteomes" id="UP001268256"/>
    </source>
</evidence>
<keyword evidence="13" id="KW-0325">Glycoprotein</keyword>
<evidence type="ECO:0000256" key="13">
    <source>
        <dbReference type="ARBA" id="ARBA00023180"/>
    </source>
</evidence>
<dbReference type="GO" id="GO:0046872">
    <property type="term" value="F:metal ion binding"/>
    <property type="evidence" value="ECO:0007669"/>
    <property type="project" value="UniProtKB-KW"/>
</dbReference>
<keyword evidence="9" id="KW-1133">Transmembrane helix</keyword>
<comment type="subcellular location">
    <subcellularLocation>
        <location evidence="2">Endoplasmic reticulum membrane</location>
        <topology evidence="2">Single-pass type II membrane protein</topology>
    </subcellularLocation>
    <subcellularLocation>
        <location evidence="1">Golgi apparatus membrane</location>
        <topology evidence="1">Single-pass type II membrane protein</topology>
    </subcellularLocation>
</comment>
<dbReference type="PANTHER" id="PTHR46025:SF3">
    <property type="entry name" value="XYLOSYLTRANSFERASE OXT"/>
    <property type="match status" value="1"/>
</dbReference>
<evidence type="ECO:0000256" key="7">
    <source>
        <dbReference type="ARBA" id="ARBA00022824"/>
    </source>
</evidence>
<dbReference type="Proteomes" id="UP001268256">
    <property type="component" value="Unassembled WGS sequence"/>
</dbReference>
<evidence type="ECO:0000313" key="15">
    <source>
        <dbReference type="EMBL" id="MDS3859210.1"/>
    </source>
</evidence>
<name>A0AAE4FQK3_9CYAN</name>
<evidence type="ECO:0000256" key="4">
    <source>
        <dbReference type="ARBA" id="ARBA00022679"/>
    </source>
</evidence>
<keyword evidence="7" id="KW-0256">Endoplasmic reticulum</keyword>